<evidence type="ECO:0000313" key="2">
    <source>
        <dbReference type="Proteomes" id="UP000316621"/>
    </source>
</evidence>
<dbReference type="Gramene" id="RZC83950">
    <property type="protein sequence ID" value="RZC83950"/>
    <property type="gene ID" value="C5167_046734"/>
</dbReference>
<reference evidence="1 2" key="1">
    <citation type="journal article" date="2018" name="Science">
        <title>The opium poppy genome and morphinan production.</title>
        <authorList>
            <person name="Guo L."/>
            <person name="Winzer T."/>
            <person name="Yang X."/>
            <person name="Li Y."/>
            <person name="Ning Z."/>
            <person name="He Z."/>
            <person name="Teodor R."/>
            <person name="Lu Y."/>
            <person name="Bowser T.A."/>
            <person name="Graham I.A."/>
            <person name="Ye K."/>
        </authorList>
    </citation>
    <scope>NUCLEOTIDE SEQUENCE [LARGE SCALE GENOMIC DNA]</scope>
    <source>
        <strain evidence="2">cv. HN1</strain>
        <tissue evidence="1">Leaves</tissue>
    </source>
</reference>
<dbReference type="AlphaFoldDB" id="A0A4Y7LH33"/>
<dbReference type="EMBL" id="CM010725">
    <property type="protein sequence ID" value="RZC83950.1"/>
    <property type="molecule type" value="Genomic_DNA"/>
</dbReference>
<proteinExistence type="predicted"/>
<sequence length="110" mass="12804">MDKLKKDTFDVLDLSDKIECLKKNIEQLTTGIGFEEEFDAIKITEEKMVWLALSERDEDVDTGEGVLMVKDFVVIFPENLYELPPKRRSTLRLKYEQGHHNIYTSLSYGT</sequence>
<keyword evidence="2" id="KW-1185">Reference proteome</keyword>
<gene>
    <name evidence="1" type="ORF">C5167_046734</name>
</gene>
<protein>
    <submittedName>
        <fullName evidence="1">Uncharacterized protein</fullName>
    </submittedName>
</protein>
<dbReference type="Proteomes" id="UP000316621">
    <property type="component" value="Chromosome 11"/>
</dbReference>
<organism evidence="1 2">
    <name type="scientific">Papaver somniferum</name>
    <name type="common">Opium poppy</name>
    <dbReference type="NCBI Taxonomy" id="3469"/>
    <lineage>
        <taxon>Eukaryota</taxon>
        <taxon>Viridiplantae</taxon>
        <taxon>Streptophyta</taxon>
        <taxon>Embryophyta</taxon>
        <taxon>Tracheophyta</taxon>
        <taxon>Spermatophyta</taxon>
        <taxon>Magnoliopsida</taxon>
        <taxon>Ranunculales</taxon>
        <taxon>Papaveraceae</taxon>
        <taxon>Papaveroideae</taxon>
        <taxon>Papaver</taxon>
    </lineage>
</organism>
<evidence type="ECO:0000313" key="1">
    <source>
        <dbReference type="EMBL" id="RZC83950.1"/>
    </source>
</evidence>
<name>A0A4Y7LH33_PAPSO</name>
<accession>A0A4Y7LH33</accession>